<dbReference type="InterPro" id="IPR050052">
    <property type="entry name" value="ATP-dep_Clp_protease_ClpX"/>
</dbReference>
<evidence type="ECO:0000256" key="3">
    <source>
        <dbReference type="SAM" id="MobiDB-lite"/>
    </source>
</evidence>
<feature type="compositionally biased region" description="Basic and acidic residues" evidence="3">
    <location>
        <begin position="111"/>
        <end position="124"/>
    </location>
</feature>
<organism evidence="5 6">
    <name type="scientific">Citrus sinensis</name>
    <name type="common">Sweet orange</name>
    <name type="synonym">Citrus aurantium var. sinensis</name>
    <dbReference type="NCBI Taxonomy" id="2711"/>
    <lineage>
        <taxon>Eukaryota</taxon>
        <taxon>Viridiplantae</taxon>
        <taxon>Streptophyta</taxon>
        <taxon>Embryophyta</taxon>
        <taxon>Tracheophyta</taxon>
        <taxon>Spermatophyta</taxon>
        <taxon>Magnoliopsida</taxon>
        <taxon>eudicotyledons</taxon>
        <taxon>Gunneridae</taxon>
        <taxon>Pentapetalae</taxon>
        <taxon>rosids</taxon>
        <taxon>malvids</taxon>
        <taxon>Sapindales</taxon>
        <taxon>Rutaceae</taxon>
        <taxon>Aurantioideae</taxon>
        <taxon>Citrus</taxon>
    </lineage>
</organism>
<dbReference type="PANTHER" id="PTHR48102">
    <property type="entry name" value="ATP-DEPENDENT CLP PROTEASE ATP-BINDING SUBUNIT CLPX-LIKE, MITOCHONDRIAL-RELATED"/>
    <property type="match status" value="1"/>
</dbReference>
<keyword evidence="2" id="KW-0067">ATP-binding</keyword>
<evidence type="ECO:0000313" key="5">
    <source>
        <dbReference type="EMBL" id="KDO42934.1"/>
    </source>
</evidence>
<dbReference type="Gene3D" id="1.10.8.60">
    <property type="match status" value="1"/>
</dbReference>
<dbReference type="SUPFAM" id="SSF52540">
    <property type="entry name" value="P-loop containing nucleoside triphosphate hydrolases"/>
    <property type="match status" value="1"/>
</dbReference>
<feature type="non-terminal residue" evidence="5">
    <location>
        <position position="1"/>
    </location>
</feature>
<keyword evidence="6" id="KW-1185">Reference proteome</keyword>
<dbReference type="FunFam" id="1.10.8.60:FF:000002">
    <property type="entry name" value="ATP-dependent Clp protease ATP-binding subunit ClpX"/>
    <property type="match status" value="1"/>
</dbReference>
<evidence type="ECO:0000256" key="2">
    <source>
        <dbReference type="ARBA" id="ARBA00022840"/>
    </source>
</evidence>
<dbReference type="STRING" id="2711.A0A067DIW5"/>
<dbReference type="GO" id="GO:0005524">
    <property type="term" value="F:ATP binding"/>
    <property type="evidence" value="ECO:0007669"/>
    <property type="project" value="UniProtKB-KW"/>
</dbReference>
<dbReference type="EMBL" id="KK785421">
    <property type="protein sequence ID" value="KDO42934.1"/>
    <property type="molecule type" value="Genomic_DNA"/>
</dbReference>
<dbReference type="InterPro" id="IPR019489">
    <property type="entry name" value="Clp_ATPase_C"/>
</dbReference>
<gene>
    <name evidence="5" type="ORF">CISIN_1g0057622mg</name>
</gene>
<protein>
    <recommendedName>
        <fullName evidence="4">Clp ATPase C-terminal domain-containing protein</fullName>
    </recommendedName>
</protein>
<accession>A0A067DIW5</accession>
<dbReference type="SMART" id="SM01086">
    <property type="entry name" value="ClpB_D2-small"/>
    <property type="match status" value="1"/>
</dbReference>
<evidence type="ECO:0000259" key="4">
    <source>
        <dbReference type="SMART" id="SM01086"/>
    </source>
</evidence>
<dbReference type="InterPro" id="IPR027417">
    <property type="entry name" value="P-loop_NTPase"/>
</dbReference>
<dbReference type="Proteomes" id="UP000027120">
    <property type="component" value="Unassembled WGS sequence"/>
</dbReference>
<reference evidence="5 6" key="1">
    <citation type="submission" date="2014-04" db="EMBL/GenBank/DDBJ databases">
        <authorList>
            <consortium name="International Citrus Genome Consortium"/>
            <person name="Gmitter F."/>
            <person name="Chen C."/>
            <person name="Farmerie W."/>
            <person name="Harkins T."/>
            <person name="Desany B."/>
            <person name="Mohiuddin M."/>
            <person name="Kodira C."/>
            <person name="Borodovsky M."/>
            <person name="Lomsadze A."/>
            <person name="Burns P."/>
            <person name="Jenkins J."/>
            <person name="Prochnik S."/>
            <person name="Shu S."/>
            <person name="Chapman J."/>
            <person name="Pitluck S."/>
            <person name="Schmutz J."/>
            <person name="Rokhsar D."/>
        </authorList>
    </citation>
    <scope>NUCLEOTIDE SEQUENCE</scope>
</reference>
<name>A0A067DIW5_CITSI</name>
<keyword evidence="1" id="KW-0547">Nucleotide-binding</keyword>
<evidence type="ECO:0000256" key="1">
    <source>
        <dbReference type="ARBA" id="ARBA00022741"/>
    </source>
</evidence>
<proteinExistence type="predicted"/>
<feature type="domain" description="Clp ATPase C-terminal" evidence="4">
    <location>
        <begin position="1"/>
        <end position="83"/>
    </location>
</feature>
<sequence>VLTEPKNALGKQYKRLFSMNNVKLHFTEKALRVIAKKATAKNTGARGLRAILESILTEAMYEIPDVKTGSDGVDAVVVDEESVGSVDAPGCGGKILRGEGALERYLVEAERRESAENASERELQESEAEISTRAMSM</sequence>
<dbReference type="PANTHER" id="PTHR48102:SF7">
    <property type="entry name" value="ATP-DEPENDENT CLP PROTEASE ATP-BINDING SUBUNIT CLPX-LIKE, MITOCHONDRIAL"/>
    <property type="match status" value="1"/>
</dbReference>
<feature type="region of interest" description="Disordered" evidence="3">
    <location>
        <begin position="111"/>
        <end position="137"/>
    </location>
</feature>
<evidence type="ECO:0000313" key="6">
    <source>
        <dbReference type="Proteomes" id="UP000027120"/>
    </source>
</evidence>
<dbReference type="AlphaFoldDB" id="A0A067DIW5"/>
<dbReference type="Pfam" id="PF10431">
    <property type="entry name" value="ClpB_D2-small"/>
    <property type="match status" value="1"/>
</dbReference>